<dbReference type="InterPro" id="IPR028098">
    <property type="entry name" value="Glyco_trans_4-like_N"/>
</dbReference>
<feature type="domain" description="Glycosyl transferase family 1" evidence="3">
    <location>
        <begin position="200"/>
        <end position="355"/>
    </location>
</feature>
<evidence type="ECO:0000313" key="6">
    <source>
        <dbReference type="Proteomes" id="UP000649573"/>
    </source>
</evidence>
<evidence type="ECO:0000259" key="4">
    <source>
        <dbReference type="Pfam" id="PF13439"/>
    </source>
</evidence>
<dbReference type="PANTHER" id="PTHR45947">
    <property type="entry name" value="SULFOQUINOVOSYL TRANSFERASE SQD2"/>
    <property type="match status" value="1"/>
</dbReference>
<dbReference type="SUPFAM" id="SSF53756">
    <property type="entry name" value="UDP-Glycosyltransferase/glycogen phosphorylase"/>
    <property type="match status" value="1"/>
</dbReference>
<evidence type="ECO:0000313" key="5">
    <source>
        <dbReference type="EMBL" id="GGU15952.1"/>
    </source>
</evidence>
<comment type="caution">
    <text evidence="5">The sequence shown here is derived from an EMBL/GenBank/DDBJ whole genome shotgun (WGS) entry which is preliminary data.</text>
</comment>
<dbReference type="EMBL" id="BMRE01000001">
    <property type="protein sequence ID" value="GGU15952.1"/>
    <property type="molecule type" value="Genomic_DNA"/>
</dbReference>
<sequence>MVSAHACPLDEASHVARLSAALCRYGHHVTVYTRRNDPDVPGRLRTERGYEVVHVPAGPATPLTDEDALPHMGAFISFLLQEWAASPPDVVHGHRWMSGMAGVLGGRRVRVPVVQTFHSLAAVERRHRVGDTGPEERDRIETLVGREAAHVAAVSQDEMAELIRAGVDRAKISVIPTGVDVDTFTPEGARTQRGGLYRVVTTAPLLPYRDIETVITALSNVDGAELVVAGLPESGRPKDDPEVAKLREHAEHLGAGDRVVFVGAVAHSAMPALLRSADAAVCAPSYEPSGAVALEAMACGVPVVATAAGALADVVVNGVTGLLVPPVEPESLARALRSLLQDDTLRNQFAVAGRDRVTARYSWSRVAADALRVYTRLAATAGPAFEAQ</sequence>
<name>A0ABQ2UA83_9PSEU</name>
<dbReference type="Proteomes" id="UP000649573">
    <property type="component" value="Unassembled WGS sequence"/>
</dbReference>
<dbReference type="InterPro" id="IPR050194">
    <property type="entry name" value="Glycosyltransferase_grp1"/>
</dbReference>
<evidence type="ECO:0000259" key="3">
    <source>
        <dbReference type="Pfam" id="PF00534"/>
    </source>
</evidence>
<feature type="domain" description="Glycosyltransferase subfamily 4-like N-terminal" evidence="4">
    <location>
        <begin position="13"/>
        <end position="182"/>
    </location>
</feature>
<reference evidence="6" key="1">
    <citation type="journal article" date="2019" name="Int. J. Syst. Evol. Microbiol.">
        <title>The Global Catalogue of Microorganisms (GCM) 10K type strain sequencing project: providing services to taxonomists for standard genome sequencing and annotation.</title>
        <authorList>
            <consortium name="The Broad Institute Genomics Platform"/>
            <consortium name="The Broad Institute Genome Sequencing Center for Infectious Disease"/>
            <person name="Wu L."/>
            <person name="Ma J."/>
        </authorList>
    </citation>
    <scope>NUCLEOTIDE SEQUENCE [LARGE SCALE GENOMIC DNA]</scope>
    <source>
        <strain evidence="6">JCM 3296</strain>
    </source>
</reference>
<dbReference type="Pfam" id="PF13439">
    <property type="entry name" value="Glyco_transf_4"/>
    <property type="match status" value="1"/>
</dbReference>
<dbReference type="GO" id="GO:0016740">
    <property type="term" value="F:transferase activity"/>
    <property type="evidence" value="ECO:0007669"/>
    <property type="project" value="UniProtKB-KW"/>
</dbReference>
<organism evidence="5 6">
    <name type="scientific">Lentzea flava</name>
    <dbReference type="NCBI Taxonomy" id="103732"/>
    <lineage>
        <taxon>Bacteria</taxon>
        <taxon>Bacillati</taxon>
        <taxon>Actinomycetota</taxon>
        <taxon>Actinomycetes</taxon>
        <taxon>Pseudonocardiales</taxon>
        <taxon>Pseudonocardiaceae</taxon>
        <taxon>Lentzea</taxon>
    </lineage>
</organism>
<dbReference type="PANTHER" id="PTHR45947:SF3">
    <property type="entry name" value="SULFOQUINOVOSYL TRANSFERASE SQD2"/>
    <property type="match status" value="1"/>
</dbReference>
<gene>
    <name evidence="5" type="ORF">GCM10010178_04470</name>
</gene>
<accession>A0ABQ2UA83</accession>
<dbReference type="Gene3D" id="3.40.50.2000">
    <property type="entry name" value="Glycogen Phosphorylase B"/>
    <property type="match status" value="2"/>
</dbReference>
<keyword evidence="6" id="KW-1185">Reference proteome</keyword>
<dbReference type="Pfam" id="PF00534">
    <property type="entry name" value="Glycos_transf_1"/>
    <property type="match status" value="1"/>
</dbReference>
<evidence type="ECO:0000256" key="1">
    <source>
        <dbReference type="ARBA" id="ARBA00022676"/>
    </source>
</evidence>
<evidence type="ECO:0000256" key="2">
    <source>
        <dbReference type="ARBA" id="ARBA00022679"/>
    </source>
</evidence>
<dbReference type="InterPro" id="IPR001296">
    <property type="entry name" value="Glyco_trans_1"/>
</dbReference>
<keyword evidence="1" id="KW-0328">Glycosyltransferase</keyword>
<protein>
    <submittedName>
        <fullName evidence="5">Glycosyl transferase</fullName>
    </submittedName>
</protein>
<keyword evidence="2 5" id="KW-0808">Transferase</keyword>
<proteinExistence type="predicted"/>